<protein>
    <submittedName>
        <fullName evidence="3">Uncharacterized protein LOC132800012</fullName>
    </submittedName>
</protein>
<dbReference type="InterPro" id="IPR026960">
    <property type="entry name" value="RVT-Znf"/>
</dbReference>
<dbReference type="GeneID" id="132800012"/>
<evidence type="ECO:0000313" key="2">
    <source>
        <dbReference type="Proteomes" id="UP001652623"/>
    </source>
</evidence>
<name>A0ABM3ZWM0_ZIZJJ</name>
<organism evidence="2 3">
    <name type="scientific">Ziziphus jujuba</name>
    <name type="common">Chinese jujube</name>
    <name type="synonym">Ziziphus sativa</name>
    <dbReference type="NCBI Taxonomy" id="326968"/>
    <lineage>
        <taxon>Eukaryota</taxon>
        <taxon>Viridiplantae</taxon>
        <taxon>Streptophyta</taxon>
        <taxon>Embryophyta</taxon>
        <taxon>Tracheophyta</taxon>
        <taxon>Spermatophyta</taxon>
        <taxon>Magnoliopsida</taxon>
        <taxon>eudicotyledons</taxon>
        <taxon>Gunneridae</taxon>
        <taxon>Pentapetalae</taxon>
        <taxon>rosids</taxon>
        <taxon>fabids</taxon>
        <taxon>Rosales</taxon>
        <taxon>Rhamnaceae</taxon>
        <taxon>Paliureae</taxon>
        <taxon>Ziziphus</taxon>
    </lineage>
</organism>
<reference evidence="3" key="1">
    <citation type="submission" date="2025-08" db="UniProtKB">
        <authorList>
            <consortium name="RefSeq"/>
        </authorList>
    </citation>
    <scope>IDENTIFICATION</scope>
    <source>
        <tissue evidence="3">Seedling</tissue>
    </source>
</reference>
<evidence type="ECO:0000259" key="1">
    <source>
        <dbReference type="Pfam" id="PF13966"/>
    </source>
</evidence>
<accession>A0ABM3ZWM0</accession>
<sequence length="272" mass="31440">MVSSLKLPNGEWDVHRVESMFDQALAKCIKQIFWTTNEQPDKLIWTGTKSGMYSVKSAYRMDEEIEERDERWWNFLWKSFIHERSKFFLWKLANGGLPLRSNLIARGLNIENSQCVHGCRSDEMELHVFFHCEIAKIVCPYGRQGGFVCLQCHYHGTSVVASKSSASRRTCRRNCSAPDTVRKCSQELKEVLRRDRMDRHHLGNANFRINSEWSRPPPGAVKLNSDTAVRRQGSFLVVIARNDRGKILHMQTFKSIVNDPEIVELEAILKAL</sequence>
<feature type="domain" description="Reverse transcriptase zinc-binding" evidence="1">
    <location>
        <begin position="53"/>
        <end position="136"/>
    </location>
</feature>
<evidence type="ECO:0000313" key="3">
    <source>
        <dbReference type="RefSeq" id="XP_060668874.1"/>
    </source>
</evidence>
<gene>
    <name evidence="3" type="primary">LOC132800012</name>
</gene>
<dbReference type="Proteomes" id="UP001652623">
    <property type="component" value="Chromosome 11"/>
</dbReference>
<dbReference type="RefSeq" id="XP_060668874.1">
    <property type="nucleotide sequence ID" value="XM_060812891.1"/>
</dbReference>
<keyword evidence="2" id="KW-1185">Reference proteome</keyword>
<dbReference type="Pfam" id="PF13966">
    <property type="entry name" value="zf-RVT"/>
    <property type="match status" value="1"/>
</dbReference>
<proteinExistence type="predicted"/>